<dbReference type="NCBIfam" id="NF002204">
    <property type="entry name" value="PRK01077.1"/>
    <property type="match status" value="1"/>
</dbReference>
<dbReference type="EC" id="6.3.5.11" evidence="8"/>
<reference key="1">
    <citation type="submission" date="2010-11" db="EMBL/GenBank/DDBJ databases">
        <title>The complete genome of Paludibacter propionicigenes DSM 17365.</title>
        <authorList>
            <consortium name="US DOE Joint Genome Institute (JGI-PGF)"/>
            <person name="Lucas S."/>
            <person name="Copeland A."/>
            <person name="Lapidus A."/>
            <person name="Bruce D."/>
            <person name="Goodwin L."/>
            <person name="Pitluck S."/>
            <person name="Kyrpides N."/>
            <person name="Mavromatis K."/>
            <person name="Ivanova N."/>
            <person name="Munk A.C."/>
            <person name="Brettin T."/>
            <person name="Detter J.C."/>
            <person name="Han C."/>
            <person name="Tapia R."/>
            <person name="Land M."/>
            <person name="Hauser L."/>
            <person name="Markowitz V."/>
            <person name="Cheng J.-F."/>
            <person name="Hugenholtz P."/>
            <person name="Woyke T."/>
            <person name="Wu D."/>
            <person name="Gronow S."/>
            <person name="Wellnitz S."/>
            <person name="Brambilla E."/>
            <person name="Klenk H.-P."/>
            <person name="Eisen J.A."/>
        </authorList>
    </citation>
    <scope>NUCLEOTIDE SEQUENCE</scope>
    <source>
        <strain>WB4</strain>
    </source>
</reference>
<comment type="function">
    <text evidence="8">Catalyzes the ATP-dependent amidation of the two carboxylate groups at positions a and c of cobyrinate, using either L-glutamine or ammonia as the nitrogen source.</text>
</comment>
<evidence type="ECO:0000313" key="11">
    <source>
        <dbReference type="EMBL" id="ADQ80696.1"/>
    </source>
</evidence>
<dbReference type="OrthoDB" id="9764035at2"/>
<dbReference type="NCBIfam" id="TIGR00379">
    <property type="entry name" value="cobB"/>
    <property type="match status" value="1"/>
</dbReference>
<dbReference type="InterPro" id="IPR029062">
    <property type="entry name" value="Class_I_gatase-like"/>
</dbReference>
<evidence type="ECO:0000256" key="2">
    <source>
        <dbReference type="ARBA" id="ARBA00022573"/>
    </source>
</evidence>
<comment type="catalytic activity">
    <reaction evidence="8">
        <text>cob(II)yrinate + 2 L-glutamine + 2 ATP + 2 H2O = cob(II)yrinate a,c diamide + 2 L-glutamate + 2 ADP + 2 phosphate + 2 H(+)</text>
        <dbReference type="Rhea" id="RHEA:26289"/>
        <dbReference type="ChEBI" id="CHEBI:15377"/>
        <dbReference type="ChEBI" id="CHEBI:15378"/>
        <dbReference type="ChEBI" id="CHEBI:29985"/>
        <dbReference type="ChEBI" id="CHEBI:30616"/>
        <dbReference type="ChEBI" id="CHEBI:43474"/>
        <dbReference type="ChEBI" id="CHEBI:58359"/>
        <dbReference type="ChEBI" id="CHEBI:58537"/>
        <dbReference type="ChEBI" id="CHEBI:58894"/>
        <dbReference type="ChEBI" id="CHEBI:456216"/>
        <dbReference type="EC" id="6.3.5.11"/>
    </reaction>
</comment>
<dbReference type="GO" id="GO:0009236">
    <property type="term" value="P:cobalamin biosynthetic process"/>
    <property type="evidence" value="ECO:0007669"/>
    <property type="project" value="UniProtKB-UniRule"/>
</dbReference>
<evidence type="ECO:0000256" key="3">
    <source>
        <dbReference type="ARBA" id="ARBA00022598"/>
    </source>
</evidence>
<dbReference type="PANTHER" id="PTHR43873">
    <property type="entry name" value="COBYRINATE A,C-DIAMIDE SYNTHASE"/>
    <property type="match status" value="1"/>
</dbReference>
<dbReference type="CDD" id="cd05388">
    <property type="entry name" value="CobB_N"/>
    <property type="match status" value="1"/>
</dbReference>
<dbReference type="SUPFAM" id="SSF52317">
    <property type="entry name" value="Class I glutamine amidotransferase-like"/>
    <property type="match status" value="1"/>
</dbReference>
<dbReference type="InterPro" id="IPR011698">
    <property type="entry name" value="GATase_3"/>
</dbReference>
<feature type="domain" description="CobQ/CobB/MinD/ParA nucleotide binding" evidence="9">
    <location>
        <begin position="4"/>
        <end position="188"/>
    </location>
</feature>
<comment type="similarity">
    <text evidence="8">Belongs to the CobB/CbiA family.</text>
</comment>
<protein>
    <recommendedName>
        <fullName evidence="8">Cobyrinate a,c-diamide synthase</fullName>
        <ecNumber evidence="8">6.3.5.11</ecNumber>
    </recommendedName>
    <alternativeName>
        <fullName evidence="8">Cobyrinic acid a,c-diamide synthetase</fullName>
    </alternativeName>
</protein>
<evidence type="ECO:0000256" key="6">
    <source>
        <dbReference type="ARBA" id="ARBA00022842"/>
    </source>
</evidence>
<dbReference type="STRING" id="694427.Palpr_2564"/>
<dbReference type="Proteomes" id="UP000008718">
    <property type="component" value="Chromosome"/>
</dbReference>
<evidence type="ECO:0000259" key="10">
    <source>
        <dbReference type="Pfam" id="PF07685"/>
    </source>
</evidence>
<comment type="domain">
    <text evidence="8">Comprises of two domains. The C-terminal domain contains the binding site for glutamine and catalyzes the hydrolysis of this substrate to glutamate and ammonia. The N-terminal domain is anticipated to bind ATP and cobyrinate and catalyzes the ultimate synthesis of the diamide product. The ammonia produced via the glutaminase domain is probably translocated to the adjacent domain via a molecular tunnel, where it reacts with an activated intermediate.</text>
</comment>
<dbReference type="eggNOG" id="COG1797">
    <property type="taxonomic scope" value="Bacteria"/>
</dbReference>
<comment type="cofactor">
    <cofactor evidence="1 8">
        <name>Mg(2+)</name>
        <dbReference type="ChEBI" id="CHEBI:18420"/>
    </cofactor>
</comment>
<dbReference type="RefSeq" id="WP_013446065.1">
    <property type="nucleotide sequence ID" value="NC_014734.1"/>
</dbReference>
<keyword evidence="12" id="KW-1185">Reference proteome</keyword>
<dbReference type="PROSITE" id="PS51274">
    <property type="entry name" value="GATASE_COBBQ"/>
    <property type="match status" value="1"/>
</dbReference>
<dbReference type="KEGG" id="ppn:Palpr_2564"/>
<dbReference type="Gene3D" id="3.40.50.300">
    <property type="entry name" value="P-loop containing nucleotide triphosphate hydrolases"/>
    <property type="match status" value="2"/>
</dbReference>
<dbReference type="InterPro" id="IPR002586">
    <property type="entry name" value="CobQ/CobB/MinD/ParA_Nub-bd_dom"/>
</dbReference>
<dbReference type="CDD" id="cd03130">
    <property type="entry name" value="GATase1_CobB"/>
    <property type="match status" value="1"/>
</dbReference>
<evidence type="ECO:0000259" key="9">
    <source>
        <dbReference type="Pfam" id="PF01656"/>
    </source>
</evidence>
<feature type="active site" description="Nucleophile" evidence="8">
    <location>
        <position position="331"/>
    </location>
</feature>
<evidence type="ECO:0000256" key="4">
    <source>
        <dbReference type="ARBA" id="ARBA00022741"/>
    </source>
</evidence>
<dbReference type="EMBL" id="CP002345">
    <property type="protein sequence ID" value="ADQ80696.1"/>
    <property type="molecule type" value="Genomic_DNA"/>
</dbReference>
<keyword evidence="7 8" id="KW-0315">Glutamine amidotransferase</keyword>
<feature type="site" description="Increases nucleophilicity of active site Cys" evidence="8">
    <location>
        <position position="429"/>
    </location>
</feature>
<evidence type="ECO:0000256" key="7">
    <source>
        <dbReference type="ARBA" id="ARBA00022962"/>
    </source>
</evidence>
<keyword evidence="2 8" id="KW-0169">Cobalamin biosynthesis</keyword>
<comment type="pathway">
    <text evidence="8">Cofactor biosynthesis; adenosylcobalamin biosynthesis; cob(II)yrinate a,c-diamide from sirohydrochlorin (anaerobic route): step 10/10.</text>
</comment>
<proteinExistence type="inferred from homology"/>
<keyword evidence="6 8" id="KW-0460">Magnesium</keyword>
<keyword evidence="4 8" id="KW-0547">Nucleotide-binding</keyword>
<dbReference type="GO" id="GO:0005524">
    <property type="term" value="F:ATP binding"/>
    <property type="evidence" value="ECO:0007669"/>
    <property type="project" value="UniProtKB-UniRule"/>
</dbReference>
<comment type="miscellaneous">
    <text evidence="8">The a and c carboxylates of cobyrinate are activated for nucleophilic attack via formation of a phosphorylated intermediate by ATP. CbiA catalyzes first the amidation of the c-carboxylate, and then that of the a-carboxylate.</text>
</comment>
<dbReference type="Gene3D" id="3.40.50.880">
    <property type="match status" value="1"/>
</dbReference>
<dbReference type="HOGENOM" id="CLU_022752_2_0_10"/>
<name>E4T7K2_PALPW</name>
<dbReference type="GO" id="GO:0042242">
    <property type="term" value="F:cobyrinic acid a,c-diamide synthase activity"/>
    <property type="evidence" value="ECO:0007669"/>
    <property type="project" value="UniProtKB-UniRule"/>
</dbReference>
<dbReference type="Pfam" id="PF07685">
    <property type="entry name" value="GATase_3"/>
    <property type="match status" value="1"/>
</dbReference>
<evidence type="ECO:0000256" key="1">
    <source>
        <dbReference type="ARBA" id="ARBA00001946"/>
    </source>
</evidence>
<dbReference type="AlphaFoldDB" id="E4T7K2"/>
<sequence length="451" mass="50255">MKGIVIAGTNSGCGKTTVTIGLMSLLAERGHKIAPFKTGPDFIDPAFHRKVTGTPSYNLDTFLMRQEVIKHLYAKHTEKKDFAVVEGVMGLYDGMGDEATGSAAELSKLLALPVLLVVSCKSMYQSVAAIVSGFKHFDPQVNVAGVILNHVPNADSYAFLKKYIETHTGVPCVGYLPTNSDISLESRHLGLVQAGEVAGLDEKIEKLTAILRETIDVELLEKLAAQDRLPSTNLEVAEPWKRDLSSLRIAVARDKAFQFYYQDNLELLEENGAELVYFSPLNDACLPPDIDAIYIGGGYPEVFARELSENKSMLQEMKTAAVWGLPIFAECGGLMYLTEGIEDAEGHFNPMVGAFNCKVQMTARLQRFGYCNVSYNESVTRAHEFHRSRIIPAAEEPNYTMSYQLTKPEKNKNWTCGLKYKNVLGGYAHFHFWSEPLFYHQIIDLWMQKTI</sequence>
<dbReference type="SUPFAM" id="SSF52540">
    <property type="entry name" value="P-loop containing nucleoside triphosphate hydrolases"/>
    <property type="match status" value="1"/>
</dbReference>
<feature type="domain" description="CobB/CobQ-like glutamine amidotransferase" evidence="10">
    <location>
        <begin position="248"/>
        <end position="435"/>
    </location>
</feature>
<keyword evidence="3 8" id="KW-0436">Ligase</keyword>
<dbReference type="UniPathway" id="UPA00148">
    <property type="reaction ID" value="UER00231"/>
</dbReference>
<evidence type="ECO:0000256" key="8">
    <source>
        <dbReference type="HAMAP-Rule" id="MF_00027"/>
    </source>
</evidence>
<accession>E4T7K2</accession>
<dbReference type="HAMAP" id="MF_00027">
    <property type="entry name" value="CobB_CbiA"/>
    <property type="match status" value="1"/>
</dbReference>
<evidence type="ECO:0000256" key="5">
    <source>
        <dbReference type="ARBA" id="ARBA00022840"/>
    </source>
</evidence>
<dbReference type="PANTHER" id="PTHR43873:SF1">
    <property type="entry name" value="COBYRINATE A,C-DIAMIDE SYNTHASE"/>
    <property type="match status" value="1"/>
</dbReference>
<keyword evidence="5 8" id="KW-0067">ATP-binding</keyword>
<evidence type="ECO:0000313" key="12">
    <source>
        <dbReference type="Proteomes" id="UP000008718"/>
    </source>
</evidence>
<dbReference type="InterPro" id="IPR027417">
    <property type="entry name" value="P-loop_NTPase"/>
</dbReference>
<dbReference type="InterPro" id="IPR004484">
    <property type="entry name" value="CbiA/CobB_synth"/>
</dbReference>
<gene>
    <name evidence="8" type="primary">cbiA</name>
    <name evidence="11" type="ordered locus">Palpr_2564</name>
</gene>
<dbReference type="Pfam" id="PF01656">
    <property type="entry name" value="CbiA"/>
    <property type="match status" value="1"/>
</dbReference>
<organism evidence="11 12">
    <name type="scientific">Paludibacter propionicigenes (strain DSM 17365 / JCM 13257 / WB4)</name>
    <dbReference type="NCBI Taxonomy" id="694427"/>
    <lineage>
        <taxon>Bacteria</taxon>
        <taxon>Pseudomonadati</taxon>
        <taxon>Bacteroidota</taxon>
        <taxon>Bacteroidia</taxon>
        <taxon>Bacteroidales</taxon>
        <taxon>Paludibacteraceae</taxon>
        <taxon>Paludibacter</taxon>
    </lineage>
</organism>
<reference evidence="11 12" key="2">
    <citation type="journal article" date="2011" name="Stand. Genomic Sci.">
        <title>Complete genome sequence of Paludibacter propionicigenes type strain (WB4).</title>
        <authorList>
            <person name="Gronow S."/>
            <person name="Munk C."/>
            <person name="Lapidus A."/>
            <person name="Nolan M."/>
            <person name="Lucas S."/>
            <person name="Hammon N."/>
            <person name="Deshpande S."/>
            <person name="Cheng J.F."/>
            <person name="Tapia R."/>
            <person name="Han C."/>
            <person name="Goodwin L."/>
            <person name="Pitluck S."/>
            <person name="Liolios K."/>
            <person name="Ivanova N."/>
            <person name="Mavromatis K."/>
            <person name="Mikhailova N."/>
            <person name="Pati A."/>
            <person name="Chen A."/>
            <person name="Palaniappan K."/>
            <person name="Land M."/>
            <person name="Hauser L."/>
            <person name="Chang Y.J."/>
            <person name="Jeffries C.D."/>
            <person name="Brambilla E."/>
            <person name="Rohde M."/>
            <person name="Goker M."/>
            <person name="Detter J.C."/>
            <person name="Woyke T."/>
            <person name="Bristow J."/>
            <person name="Eisen J.A."/>
            <person name="Markowitz V."/>
            <person name="Hugenholtz P."/>
            <person name="Kyrpides N.C."/>
            <person name="Klenk H.P."/>
        </authorList>
    </citation>
    <scope>NUCLEOTIDE SEQUENCE [LARGE SCALE GENOMIC DNA]</scope>
    <source>
        <strain evidence="12">DSM 17365 / JCM 13257 / WB4</strain>
    </source>
</reference>